<dbReference type="RefSeq" id="WP_248359679.1">
    <property type="nucleotide sequence ID" value="NZ_AP025591.1"/>
</dbReference>
<keyword evidence="2" id="KW-0808">Transferase</keyword>
<proteinExistence type="predicted"/>
<keyword evidence="3" id="KW-1185">Reference proteome</keyword>
<evidence type="ECO:0000313" key="3">
    <source>
        <dbReference type="Proteomes" id="UP001162891"/>
    </source>
</evidence>
<evidence type="ECO:0000259" key="1">
    <source>
        <dbReference type="Pfam" id="PF08241"/>
    </source>
</evidence>
<dbReference type="CDD" id="cd02440">
    <property type="entry name" value="AdoMet_MTases"/>
    <property type="match status" value="1"/>
</dbReference>
<name>A0ABN6MS38_9BACT</name>
<dbReference type="Proteomes" id="UP001162891">
    <property type="component" value="Chromosome"/>
</dbReference>
<keyword evidence="2" id="KW-0489">Methyltransferase</keyword>
<reference evidence="3" key="1">
    <citation type="journal article" date="2022" name="Int. J. Syst. Evol. Microbiol.">
        <title>Anaeromyxobacter oryzae sp. nov., Anaeromyxobacter diazotrophicus sp. nov. and Anaeromyxobacter paludicola sp. nov., isolated from paddy soils.</title>
        <authorList>
            <person name="Itoh H."/>
            <person name="Xu Z."/>
            <person name="Mise K."/>
            <person name="Masuda Y."/>
            <person name="Ushijima N."/>
            <person name="Hayakawa C."/>
            <person name="Shiratori Y."/>
            <person name="Senoo K."/>
        </authorList>
    </citation>
    <scope>NUCLEOTIDE SEQUENCE [LARGE SCALE GENOMIC DNA]</scope>
    <source>
        <strain evidence="3">Red232</strain>
    </source>
</reference>
<dbReference type="GO" id="GO:0032259">
    <property type="term" value="P:methylation"/>
    <property type="evidence" value="ECO:0007669"/>
    <property type="project" value="UniProtKB-KW"/>
</dbReference>
<feature type="domain" description="Methyltransferase type 11" evidence="1">
    <location>
        <begin position="37"/>
        <end position="129"/>
    </location>
</feature>
<organism evidence="2 3">
    <name type="scientific">Anaeromyxobacter oryzae</name>
    <dbReference type="NCBI Taxonomy" id="2918170"/>
    <lineage>
        <taxon>Bacteria</taxon>
        <taxon>Pseudomonadati</taxon>
        <taxon>Myxococcota</taxon>
        <taxon>Myxococcia</taxon>
        <taxon>Myxococcales</taxon>
        <taxon>Cystobacterineae</taxon>
        <taxon>Anaeromyxobacteraceae</taxon>
        <taxon>Anaeromyxobacter</taxon>
    </lineage>
</organism>
<dbReference type="InterPro" id="IPR029063">
    <property type="entry name" value="SAM-dependent_MTases_sf"/>
</dbReference>
<gene>
    <name evidence="2" type="ORF">AMOR_12290</name>
</gene>
<dbReference type="InterPro" id="IPR050508">
    <property type="entry name" value="Methyltransf_Superfamily"/>
</dbReference>
<protein>
    <submittedName>
        <fullName evidence="2">Methyltransferase</fullName>
    </submittedName>
</protein>
<dbReference type="EMBL" id="AP025591">
    <property type="protein sequence ID" value="BDG02233.1"/>
    <property type="molecule type" value="Genomic_DNA"/>
</dbReference>
<evidence type="ECO:0000313" key="2">
    <source>
        <dbReference type="EMBL" id="BDG02233.1"/>
    </source>
</evidence>
<sequence length="252" mass="26587">MTFDVAAESYDRYIGRYSRALAPRFLAFAGVSAGPVLDVGCGPGSLTAVLAARLGASSVAAVDLSEPFVAACRARVPGADVRRASAEALPFADAVFGAALSQLVLSLVPDAGRVVAEMARVVRPGGVVAACTFEASGFALVRTFWEAALRLDPSAPDDARLPLRRLPELAERWARAGLRDLATEVIEVDASYADFDDYWSPFAFGIGPAAGYLAAQPERRRAAIRDACFELLGRPAGTFSLRARALAIRGLV</sequence>
<accession>A0ABN6MS38</accession>
<dbReference type="InterPro" id="IPR013216">
    <property type="entry name" value="Methyltransf_11"/>
</dbReference>
<dbReference type="Pfam" id="PF08241">
    <property type="entry name" value="Methyltransf_11"/>
    <property type="match status" value="1"/>
</dbReference>
<dbReference type="PANTHER" id="PTHR42912:SF93">
    <property type="entry name" value="N6-ADENOSINE-METHYLTRANSFERASE TMT1A"/>
    <property type="match status" value="1"/>
</dbReference>
<dbReference type="SUPFAM" id="SSF53335">
    <property type="entry name" value="S-adenosyl-L-methionine-dependent methyltransferases"/>
    <property type="match status" value="1"/>
</dbReference>
<dbReference type="PANTHER" id="PTHR42912">
    <property type="entry name" value="METHYLTRANSFERASE"/>
    <property type="match status" value="1"/>
</dbReference>
<dbReference type="Gene3D" id="3.40.50.150">
    <property type="entry name" value="Vaccinia Virus protein VP39"/>
    <property type="match status" value="1"/>
</dbReference>
<dbReference type="GO" id="GO:0008168">
    <property type="term" value="F:methyltransferase activity"/>
    <property type="evidence" value="ECO:0007669"/>
    <property type="project" value="UniProtKB-KW"/>
</dbReference>